<evidence type="ECO:0000259" key="3">
    <source>
        <dbReference type="Pfam" id="PF13538"/>
    </source>
</evidence>
<dbReference type="EMBL" id="JADIMB010000065">
    <property type="protein sequence ID" value="MBO8471062.1"/>
    <property type="molecule type" value="Genomic_DNA"/>
</dbReference>
<feature type="domain" description="UvrD-like helicase C-terminal" evidence="3">
    <location>
        <begin position="422"/>
        <end position="471"/>
    </location>
</feature>
<sequence length="479" mass="53742">MGYGSFLYNKFISYLGFTPTPCQDRLLDAVSEFITSDDGDILVVNGYAGTGKTTAVSAVIRTMQEYRHQCILLAPTGRAAKVLSGYAGLPAYTIHKHIYRQKSVGGDGFGQFSLAPNKSKEALFIVDEVSLIGIEAGQSQSTQSFGSGNLLEDLVSFVRSGVDCKLILVGDSAQLPPVGLDCSPALSRDYMSLVGGVQFAELTTVVRQQKESGILLNATLVRNRITALEESYGEDDGELRMKVSGFDDVERITGGELIEKISDAYSRYGEDEVMVLCRSNKRAIRYNAGIRSTVQFKEERLVRDDKLMVVKNCYQFLDGIQGMDYIANGDIVKLLKISRYEDRYGLHFAQARLSFPDYGDQEITAEVILDTLDAETAALTYEQQNQLYHGVDEDYSHITSKKKRYEAVREDKYYNALQLKYANAITCHKSQGGQWKCVFIDNPFWQDDLLPDDLKWLYTAITRGVEKVYFVNFRDTFFE</sequence>
<dbReference type="InterPro" id="IPR027417">
    <property type="entry name" value="P-loop_NTPase"/>
</dbReference>
<proteinExistence type="predicted"/>
<evidence type="ECO:0000256" key="2">
    <source>
        <dbReference type="ARBA" id="ARBA00022840"/>
    </source>
</evidence>
<dbReference type="PANTHER" id="PTHR43788:SF6">
    <property type="entry name" value="DNA HELICASE B"/>
    <property type="match status" value="1"/>
</dbReference>
<dbReference type="SUPFAM" id="SSF52540">
    <property type="entry name" value="P-loop containing nucleoside triphosphate hydrolases"/>
    <property type="match status" value="1"/>
</dbReference>
<dbReference type="PANTHER" id="PTHR43788">
    <property type="entry name" value="DNA2/NAM7 HELICASE FAMILY MEMBER"/>
    <property type="match status" value="1"/>
</dbReference>
<dbReference type="Proteomes" id="UP000823603">
    <property type="component" value="Unassembled WGS sequence"/>
</dbReference>
<dbReference type="GO" id="GO:0005524">
    <property type="term" value="F:ATP binding"/>
    <property type="evidence" value="ECO:0007669"/>
    <property type="project" value="UniProtKB-KW"/>
</dbReference>
<protein>
    <submittedName>
        <fullName evidence="4">AAA family ATPase</fullName>
    </submittedName>
</protein>
<keyword evidence="1" id="KW-0547">Nucleotide-binding</keyword>
<dbReference type="Pfam" id="PF13538">
    <property type="entry name" value="UvrD_C_2"/>
    <property type="match status" value="1"/>
</dbReference>
<reference evidence="4" key="1">
    <citation type="submission" date="2020-10" db="EMBL/GenBank/DDBJ databases">
        <authorList>
            <person name="Gilroy R."/>
        </authorList>
    </citation>
    <scope>NUCLEOTIDE SEQUENCE</scope>
    <source>
        <strain evidence="4">B2-22910</strain>
    </source>
</reference>
<evidence type="ECO:0000313" key="4">
    <source>
        <dbReference type="EMBL" id="MBO8471062.1"/>
    </source>
</evidence>
<dbReference type="GO" id="GO:0003678">
    <property type="term" value="F:DNA helicase activity"/>
    <property type="evidence" value="ECO:0007669"/>
    <property type="project" value="UniProtKB-ARBA"/>
</dbReference>
<organism evidence="4 5">
    <name type="scientific">Candidatus Cryptobacteroides faecavium</name>
    <dbReference type="NCBI Taxonomy" id="2840762"/>
    <lineage>
        <taxon>Bacteria</taxon>
        <taxon>Pseudomonadati</taxon>
        <taxon>Bacteroidota</taxon>
        <taxon>Bacteroidia</taxon>
        <taxon>Bacteroidales</taxon>
        <taxon>Candidatus Cryptobacteroides</taxon>
    </lineage>
</organism>
<dbReference type="InterPro" id="IPR050534">
    <property type="entry name" value="Coronavir_polyprotein_1ab"/>
</dbReference>
<name>A0A9D9NEW0_9BACT</name>
<keyword evidence="2" id="KW-0067">ATP-binding</keyword>
<comment type="caution">
    <text evidence="4">The sequence shown here is derived from an EMBL/GenBank/DDBJ whole genome shotgun (WGS) entry which is preliminary data.</text>
</comment>
<dbReference type="InterPro" id="IPR027785">
    <property type="entry name" value="UvrD-like_helicase_C"/>
</dbReference>
<reference evidence="4" key="2">
    <citation type="journal article" date="2021" name="PeerJ">
        <title>Extensive microbial diversity within the chicken gut microbiome revealed by metagenomics and culture.</title>
        <authorList>
            <person name="Gilroy R."/>
            <person name="Ravi A."/>
            <person name="Getino M."/>
            <person name="Pursley I."/>
            <person name="Horton D.L."/>
            <person name="Alikhan N.F."/>
            <person name="Baker D."/>
            <person name="Gharbi K."/>
            <person name="Hall N."/>
            <person name="Watson M."/>
            <person name="Adriaenssens E.M."/>
            <person name="Foster-Nyarko E."/>
            <person name="Jarju S."/>
            <person name="Secka A."/>
            <person name="Antonio M."/>
            <person name="Oren A."/>
            <person name="Chaudhuri R.R."/>
            <person name="La Ragione R."/>
            <person name="Hildebrand F."/>
            <person name="Pallen M.J."/>
        </authorList>
    </citation>
    <scope>NUCLEOTIDE SEQUENCE</scope>
    <source>
        <strain evidence="4">B2-22910</strain>
    </source>
</reference>
<dbReference type="CDD" id="cd18809">
    <property type="entry name" value="SF1_C_RecD"/>
    <property type="match status" value="1"/>
</dbReference>
<evidence type="ECO:0000256" key="1">
    <source>
        <dbReference type="ARBA" id="ARBA00022741"/>
    </source>
</evidence>
<dbReference type="AlphaFoldDB" id="A0A9D9NEW0"/>
<evidence type="ECO:0000313" key="5">
    <source>
        <dbReference type="Proteomes" id="UP000823603"/>
    </source>
</evidence>
<accession>A0A9D9NEW0</accession>
<dbReference type="Gene3D" id="3.40.50.300">
    <property type="entry name" value="P-loop containing nucleotide triphosphate hydrolases"/>
    <property type="match status" value="2"/>
</dbReference>
<dbReference type="CDD" id="cd17933">
    <property type="entry name" value="DEXSc_RecD-like"/>
    <property type="match status" value="1"/>
</dbReference>
<dbReference type="Pfam" id="PF13604">
    <property type="entry name" value="AAA_30"/>
    <property type="match status" value="1"/>
</dbReference>
<gene>
    <name evidence="4" type="ORF">IAB82_04620</name>
</gene>